<evidence type="ECO:0000256" key="1">
    <source>
        <dbReference type="SAM" id="Phobius"/>
    </source>
</evidence>
<feature type="transmembrane region" description="Helical" evidence="1">
    <location>
        <begin position="46"/>
        <end position="64"/>
    </location>
</feature>
<keyword evidence="3" id="KW-1185">Reference proteome</keyword>
<feature type="transmembrane region" description="Helical" evidence="1">
    <location>
        <begin position="116"/>
        <end position="139"/>
    </location>
</feature>
<proteinExistence type="predicted"/>
<feature type="transmembrane region" description="Helical" evidence="1">
    <location>
        <begin position="213"/>
        <end position="234"/>
    </location>
</feature>
<evidence type="ECO:0000313" key="3">
    <source>
        <dbReference type="Proteomes" id="UP001596074"/>
    </source>
</evidence>
<protein>
    <submittedName>
        <fullName evidence="2">Uncharacterized protein</fullName>
    </submittedName>
</protein>
<name>A0ABW0ZVR5_9ACTN</name>
<dbReference type="EMBL" id="JBHSON010000022">
    <property type="protein sequence ID" value="MFC5747409.1"/>
    <property type="molecule type" value="Genomic_DNA"/>
</dbReference>
<comment type="caution">
    <text evidence="2">The sequence shown here is derived from an EMBL/GenBank/DDBJ whole genome shotgun (WGS) entry which is preliminary data.</text>
</comment>
<keyword evidence="1" id="KW-1133">Transmembrane helix</keyword>
<feature type="transmembrane region" description="Helical" evidence="1">
    <location>
        <begin position="183"/>
        <end position="201"/>
    </location>
</feature>
<organism evidence="2 3">
    <name type="scientific">Actinomadura rugatobispora</name>
    <dbReference type="NCBI Taxonomy" id="1994"/>
    <lineage>
        <taxon>Bacteria</taxon>
        <taxon>Bacillati</taxon>
        <taxon>Actinomycetota</taxon>
        <taxon>Actinomycetes</taxon>
        <taxon>Streptosporangiales</taxon>
        <taxon>Thermomonosporaceae</taxon>
        <taxon>Actinomadura</taxon>
    </lineage>
</organism>
<feature type="transmembrane region" description="Helical" evidence="1">
    <location>
        <begin position="76"/>
        <end position="96"/>
    </location>
</feature>
<feature type="transmembrane region" description="Helical" evidence="1">
    <location>
        <begin position="21"/>
        <end position="40"/>
    </location>
</feature>
<dbReference type="InterPro" id="IPR037185">
    <property type="entry name" value="EmrE-like"/>
</dbReference>
<sequence>MPDLAGNRPWQLARTLLGSRAWIAGAAVLAVGAGVQTAALTGLSPVQAQSMFLAGLVLLFVLAVPIMGERLTLREWGCVTLLAAAVALFSEAAGGAPATTAAGTAAEAGAGAGDAVPAPLVVAVALPSLLVPFAAFLACDLSRKGAHARPLTGVALAINVGLLTGTAELMLEGAADLVSDPRALLTAPYLYVFAITTPLALGQLQIALQRSRLVIIGLVATATAKTYLLLLSTVLYRHPWPEEHRAYIAAGLALLVLTVAAVPHHEHPALRRPRLLTDPHRRP</sequence>
<evidence type="ECO:0000313" key="2">
    <source>
        <dbReference type="EMBL" id="MFC5747409.1"/>
    </source>
</evidence>
<dbReference type="Proteomes" id="UP001596074">
    <property type="component" value="Unassembled WGS sequence"/>
</dbReference>
<keyword evidence="1" id="KW-0812">Transmembrane</keyword>
<feature type="transmembrane region" description="Helical" evidence="1">
    <location>
        <begin position="246"/>
        <end position="264"/>
    </location>
</feature>
<gene>
    <name evidence="2" type="ORF">ACFPZN_17405</name>
</gene>
<dbReference type="RefSeq" id="WP_378283028.1">
    <property type="nucleotide sequence ID" value="NZ_JBHSON010000022.1"/>
</dbReference>
<dbReference type="SUPFAM" id="SSF103481">
    <property type="entry name" value="Multidrug resistance efflux transporter EmrE"/>
    <property type="match status" value="1"/>
</dbReference>
<reference evidence="3" key="1">
    <citation type="journal article" date="2019" name="Int. J. Syst. Evol. Microbiol.">
        <title>The Global Catalogue of Microorganisms (GCM) 10K type strain sequencing project: providing services to taxonomists for standard genome sequencing and annotation.</title>
        <authorList>
            <consortium name="The Broad Institute Genomics Platform"/>
            <consortium name="The Broad Institute Genome Sequencing Center for Infectious Disease"/>
            <person name="Wu L."/>
            <person name="Ma J."/>
        </authorList>
    </citation>
    <scope>NUCLEOTIDE SEQUENCE [LARGE SCALE GENOMIC DNA]</scope>
    <source>
        <strain evidence="3">KCTC 42087</strain>
    </source>
</reference>
<feature type="transmembrane region" description="Helical" evidence="1">
    <location>
        <begin position="151"/>
        <end position="171"/>
    </location>
</feature>
<accession>A0ABW0ZVR5</accession>
<keyword evidence="1" id="KW-0472">Membrane</keyword>